<evidence type="ECO:0000256" key="1">
    <source>
        <dbReference type="SAM" id="MobiDB-lite"/>
    </source>
</evidence>
<dbReference type="EMBL" id="GBRH01220473">
    <property type="protein sequence ID" value="JAD77422.1"/>
    <property type="molecule type" value="Transcribed_RNA"/>
</dbReference>
<reference evidence="2" key="2">
    <citation type="journal article" date="2015" name="Data Brief">
        <title>Shoot transcriptome of the giant reed, Arundo donax.</title>
        <authorList>
            <person name="Barrero R.A."/>
            <person name="Guerrero F.D."/>
            <person name="Moolhuijzen P."/>
            <person name="Goolsby J.A."/>
            <person name="Tidwell J."/>
            <person name="Bellgard S.E."/>
            <person name="Bellgard M.I."/>
        </authorList>
    </citation>
    <scope>NUCLEOTIDE SEQUENCE</scope>
    <source>
        <tissue evidence="2">Shoot tissue taken approximately 20 cm above the soil surface</tissue>
    </source>
</reference>
<feature type="compositionally biased region" description="Gly residues" evidence="1">
    <location>
        <begin position="106"/>
        <end position="157"/>
    </location>
</feature>
<evidence type="ECO:0000313" key="2">
    <source>
        <dbReference type="EMBL" id="JAD77422.1"/>
    </source>
</evidence>
<proteinExistence type="predicted"/>
<reference evidence="2" key="1">
    <citation type="submission" date="2014-09" db="EMBL/GenBank/DDBJ databases">
        <authorList>
            <person name="Magalhaes I.L.F."/>
            <person name="Oliveira U."/>
            <person name="Santos F.R."/>
            <person name="Vidigal T.H.D.A."/>
            <person name="Brescovit A.D."/>
            <person name="Santos A.J."/>
        </authorList>
    </citation>
    <scope>NUCLEOTIDE SEQUENCE</scope>
    <source>
        <tissue evidence="2">Shoot tissue taken approximately 20 cm above the soil surface</tissue>
    </source>
</reference>
<feature type="region of interest" description="Disordered" evidence="1">
    <location>
        <begin position="99"/>
        <end position="157"/>
    </location>
</feature>
<dbReference type="AlphaFoldDB" id="A0A0A9D0Z7"/>
<accession>A0A0A9D0Z7</accession>
<protein>
    <submittedName>
        <fullName evidence="2">Uncharacterized protein</fullName>
    </submittedName>
</protein>
<name>A0A0A9D0Z7_ARUDO</name>
<sequence length="157" mass="14711">MGVTGPVGENCDCKYPASTTCDGGTTKAKGMGTEASCVKASAASFSRLESTRTWSSSDASCRRSSLLTLRFRAFSAFSAATTTRPLPWPLGTAAPSQLSLEMPAEVGGGSPGSAGAGRGAGGDVGPASSGGGGGGDVGPAGSGGGGGGGVGTAGSGG</sequence>
<organism evidence="2">
    <name type="scientific">Arundo donax</name>
    <name type="common">Giant reed</name>
    <name type="synonym">Donax arundinaceus</name>
    <dbReference type="NCBI Taxonomy" id="35708"/>
    <lineage>
        <taxon>Eukaryota</taxon>
        <taxon>Viridiplantae</taxon>
        <taxon>Streptophyta</taxon>
        <taxon>Embryophyta</taxon>
        <taxon>Tracheophyta</taxon>
        <taxon>Spermatophyta</taxon>
        <taxon>Magnoliopsida</taxon>
        <taxon>Liliopsida</taxon>
        <taxon>Poales</taxon>
        <taxon>Poaceae</taxon>
        <taxon>PACMAD clade</taxon>
        <taxon>Arundinoideae</taxon>
        <taxon>Arundineae</taxon>
        <taxon>Arundo</taxon>
    </lineage>
</organism>